<evidence type="ECO:0000256" key="6">
    <source>
        <dbReference type="ARBA" id="ARBA00022618"/>
    </source>
</evidence>
<feature type="region of interest" description="Disordered" evidence="13">
    <location>
        <begin position="346"/>
        <end position="384"/>
    </location>
</feature>
<proteinExistence type="inferred from homology"/>
<dbReference type="CTD" id="221150"/>
<dbReference type="GO" id="GO:0005876">
    <property type="term" value="C:spindle microtubule"/>
    <property type="evidence" value="ECO:0007669"/>
    <property type="project" value="TreeGrafter"/>
</dbReference>
<evidence type="ECO:0000256" key="12">
    <source>
        <dbReference type="ARBA" id="ARBA00023328"/>
    </source>
</evidence>
<keyword evidence="5" id="KW-0963">Cytoplasm</keyword>
<reference evidence="15" key="1">
    <citation type="submission" date="2025-08" db="UniProtKB">
        <authorList>
            <consortium name="RefSeq"/>
        </authorList>
    </citation>
    <scope>IDENTIFICATION</scope>
</reference>
<dbReference type="GO" id="GO:0000278">
    <property type="term" value="P:mitotic cell cycle"/>
    <property type="evidence" value="ECO:0007669"/>
    <property type="project" value="TreeGrafter"/>
</dbReference>
<feature type="compositionally biased region" description="Acidic residues" evidence="13">
    <location>
        <begin position="125"/>
        <end position="146"/>
    </location>
</feature>
<keyword evidence="10" id="KW-0206">Cytoskeleton</keyword>
<protein>
    <submittedName>
        <fullName evidence="15">SKA complex subunit 3 isoform X1</fullName>
    </submittedName>
</protein>
<dbReference type="AlphaFoldDB" id="A0A6P7H3Q9"/>
<dbReference type="GO" id="GO:0000940">
    <property type="term" value="C:outer kinetochore"/>
    <property type="evidence" value="ECO:0007669"/>
    <property type="project" value="InterPro"/>
</dbReference>
<keyword evidence="7" id="KW-0493">Microtubule</keyword>
<keyword evidence="12" id="KW-0137">Centromere</keyword>
<evidence type="ECO:0000313" key="15">
    <source>
        <dbReference type="RefSeq" id="XP_028249700.1"/>
    </source>
</evidence>
<dbReference type="GeneID" id="114426469"/>
<evidence type="ECO:0000256" key="13">
    <source>
        <dbReference type="SAM" id="MobiDB-lite"/>
    </source>
</evidence>
<keyword evidence="4" id="KW-0158">Chromosome</keyword>
<comment type="similarity">
    <text evidence="3">Belongs to the SKA3 family.</text>
</comment>
<dbReference type="RefSeq" id="XP_028249700.1">
    <property type="nucleotide sequence ID" value="XM_028393899.1"/>
</dbReference>
<evidence type="ECO:0000256" key="9">
    <source>
        <dbReference type="ARBA" id="ARBA00022838"/>
    </source>
</evidence>
<evidence type="ECO:0000313" key="14">
    <source>
        <dbReference type="Proteomes" id="UP000515145"/>
    </source>
</evidence>
<feature type="region of interest" description="Disordered" evidence="13">
    <location>
        <begin position="107"/>
        <end position="159"/>
    </location>
</feature>
<name>A0A6P7H3Q9_9TELE</name>
<keyword evidence="6" id="KW-0132">Cell division</keyword>
<dbReference type="Proteomes" id="UP000515145">
    <property type="component" value="Chromosome 21"/>
</dbReference>
<dbReference type="PANTHER" id="PTHR48118:SF1">
    <property type="entry name" value="SPINDLE AND KINETOCHORE-ASSOCIATED PROTEIN 3"/>
    <property type="match status" value="1"/>
</dbReference>
<comment type="subcellular location">
    <subcellularLocation>
        <location evidence="2">Chromosome</location>
        <location evidence="2">Centromere</location>
        <location evidence="2">Kinetochore</location>
    </subcellularLocation>
    <subcellularLocation>
        <location evidence="1">Cytoplasm</location>
        <location evidence="1">Cytoskeleton</location>
        <location evidence="1">Spindle</location>
    </subcellularLocation>
</comment>
<evidence type="ECO:0000256" key="7">
    <source>
        <dbReference type="ARBA" id="ARBA00022701"/>
    </source>
</evidence>
<dbReference type="OrthoDB" id="5987638at2759"/>
<dbReference type="FunCoup" id="A0A6P7H3Q9">
    <property type="interactions" value="1777"/>
</dbReference>
<evidence type="ECO:0000256" key="5">
    <source>
        <dbReference type="ARBA" id="ARBA00022490"/>
    </source>
</evidence>
<keyword evidence="14" id="KW-1185">Reference proteome</keyword>
<evidence type="ECO:0000256" key="4">
    <source>
        <dbReference type="ARBA" id="ARBA00022454"/>
    </source>
</evidence>
<feature type="compositionally biased region" description="Polar residues" evidence="13">
    <location>
        <begin position="305"/>
        <end position="317"/>
    </location>
</feature>
<evidence type="ECO:0000256" key="3">
    <source>
        <dbReference type="ARBA" id="ARBA00007716"/>
    </source>
</evidence>
<keyword evidence="9" id="KW-0995">Kinetochore</keyword>
<sequence length="606" mass="67464">MDSTTQFFAKLKKLAKTLESETAKLQDSFENRNNREDDSEAAAKAIQVYHELNSDVGNTKGEIQGHLAQQKARASDVGKFIKACTVIEQKVSKDIQALKQQWDKYGYQAPGTTKLPTKPKVAEVEHEDEDETNSAEEGSREEDEGNDLSSPPKVEPPIVDILKTPQPADFGLSEIDLKRALARAKNCSDVSPMPVVSIPQLSLQTPAPPMALTPKWALRMEDAELQTPQMRDFGISEHTLCLNNDFTMDLFRKNAEISLSRPPQDLPVPPVNSLIESLQTKVDTLESPEPPELYTLDLKIKKTNSHCSPPAQSNNDPESPCCPDNLLATPEVPVFQTPFLNRLVSTNKSAPQPEPVNTHANDDDDESQTFELPTPPHNGRNGSKCTWEYNVPDISGLGMEDMEIPEMPKLESVFGKSLQNRNAKNLKIDPGEEMTKDPTVSILELDGPTQEFSLGTPRIRMNYGEFGTPEMPDFTSVTQDICKLVSQAQLKTANTMNTHVKSEKGRRSPPHRAATLSLVSENEFQSLPSYLKQMTVHNINKAVNNINKFIEEHRGEPSELQMEELRKIISVGTTAPVYILCLTELKRLKHIGGVRNTSVYKLITHI</sequence>
<gene>
    <name evidence="15" type="primary">ska3</name>
</gene>
<dbReference type="GO" id="GO:0051301">
    <property type="term" value="P:cell division"/>
    <property type="evidence" value="ECO:0007669"/>
    <property type="project" value="UniProtKB-KW"/>
</dbReference>
<evidence type="ECO:0000256" key="11">
    <source>
        <dbReference type="ARBA" id="ARBA00023306"/>
    </source>
</evidence>
<dbReference type="PANTHER" id="PTHR48118">
    <property type="entry name" value="SPINDLE AND KINETOCHORE-ASSOCIATED PROTEIN 3"/>
    <property type="match status" value="1"/>
</dbReference>
<dbReference type="GO" id="GO:0007059">
    <property type="term" value="P:chromosome segregation"/>
    <property type="evidence" value="ECO:0007669"/>
    <property type="project" value="InterPro"/>
</dbReference>
<organism evidence="14 15">
    <name type="scientific">Parambassis ranga</name>
    <name type="common">Indian glassy fish</name>
    <dbReference type="NCBI Taxonomy" id="210632"/>
    <lineage>
        <taxon>Eukaryota</taxon>
        <taxon>Metazoa</taxon>
        <taxon>Chordata</taxon>
        <taxon>Craniata</taxon>
        <taxon>Vertebrata</taxon>
        <taxon>Euteleostomi</taxon>
        <taxon>Actinopterygii</taxon>
        <taxon>Neopterygii</taxon>
        <taxon>Teleostei</taxon>
        <taxon>Neoteleostei</taxon>
        <taxon>Acanthomorphata</taxon>
        <taxon>Ovalentaria</taxon>
        <taxon>Ambassidae</taxon>
        <taxon>Parambassis</taxon>
    </lineage>
</organism>
<feature type="region of interest" description="Disordered" evidence="13">
    <location>
        <begin position="305"/>
        <end position="325"/>
    </location>
</feature>
<dbReference type="InterPro" id="IPR033341">
    <property type="entry name" value="SKA3"/>
</dbReference>
<evidence type="ECO:0000256" key="2">
    <source>
        <dbReference type="ARBA" id="ARBA00004629"/>
    </source>
</evidence>
<evidence type="ECO:0000256" key="1">
    <source>
        <dbReference type="ARBA" id="ARBA00004186"/>
    </source>
</evidence>
<keyword evidence="11" id="KW-0131">Cell cycle</keyword>
<evidence type="ECO:0000256" key="10">
    <source>
        <dbReference type="ARBA" id="ARBA00023212"/>
    </source>
</evidence>
<dbReference type="InParanoid" id="A0A6P7H3Q9"/>
<accession>A0A6P7H3Q9</accession>
<keyword evidence="8" id="KW-0498">Mitosis</keyword>
<evidence type="ECO:0000256" key="8">
    <source>
        <dbReference type="ARBA" id="ARBA00022776"/>
    </source>
</evidence>
<dbReference type="Gene3D" id="6.10.250.1400">
    <property type="match status" value="1"/>
</dbReference>